<reference evidence="3 4" key="1">
    <citation type="submission" date="2010-12" db="EMBL/GenBank/DDBJ databases">
        <authorList>
            <person name="Muzny D."/>
            <person name="Qin X."/>
            <person name="Deng J."/>
            <person name="Jiang H."/>
            <person name="Liu Y."/>
            <person name="Qu J."/>
            <person name="Song X.-Z."/>
            <person name="Zhang L."/>
            <person name="Thornton R."/>
            <person name="Coyle M."/>
            <person name="Francisco L."/>
            <person name="Jackson L."/>
            <person name="Javaid M."/>
            <person name="Korchina V."/>
            <person name="Kovar C."/>
            <person name="Mata R."/>
            <person name="Mathew T."/>
            <person name="Ngo R."/>
            <person name="Nguyen L."/>
            <person name="Nguyen N."/>
            <person name="Okwuonu G."/>
            <person name="Ongeri F."/>
            <person name="Pham C."/>
            <person name="Simmons D."/>
            <person name="Wilczek-Boney K."/>
            <person name="Hale W."/>
            <person name="Jakkamsetti A."/>
            <person name="Pham P."/>
            <person name="Ruth R."/>
            <person name="San Lucas F."/>
            <person name="Warren J."/>
            <person name="Zhang J."/>
            <person name="Zhao Z."/>
            <person name="Zhou C."/>
            <person name="Zhu D."/>
            <person name="Lee S."/>
            <person name="Bess C."/>
            <person name="Blankenburg K."/>
            <person name="Forbes L."/>
            <person name="Fu Q."/>
            <person name="Gubbala S."/>
            <person name="Hirani K."/>
            <person name="Jayaseelan J.C."/>
            <person name="Lara F."/>
            <person name="Munidasa M."/>
            <person name="Palculict T."/>
            <person name="Patil S."/>
            <person name="Pu L.-L."/>
            <person name="Saada N."/>
            <person name="Tang L."/>
            <person name="Weissenberger G."/>
            <person name="Zhu Y."/>
            <person name="Hemphill L."/>
            <person name="Shang Y."/>
            <person name="Youmans B."/>
            <person name="Ayvaz T."/>
            <person name="Ross M."/>
            <person name="Santibanez J."/>
            <person name="Aqrawi P."/>
            <person name="Gross S."/>
            <person name="Joshi V."/>
            <person name="Fowler G."/>
            <person name="Nazareth L."/>
            <person name="Reid J."/>
            <person name="Worley K."/>
            <person name="Petrosino J."/>
            <person name="Highlander S."/>
            <person name="Gibbs R."/>
        </authorList>
    </citation>
    <scope>NUCLEOTIDE SEQUENCE [LARGE SCALE GENOMIC DNA]</scope>
    <source>
        <strain evidence="4">DSM 15952 / CCUG 50447 / LMG 22039 / TP 1.5</strain>
    </source>
</reference>
<feature type="transmembrane region" description="Helical" evidence="1">
    <location>
        <begin position="79"/>
        <end position="99"/>
    </location>
</feature>
<organism evidence="3 4">
    <name type="scientific">Enterococcus italicus (strain DSM 15952 / CCUG 50447 / LMG 22039 / TP 1.5)</name>
    <dbReference type="NCBI Taxonomy" id="888064"/>
    <lineage>
        <taxon>Bacteria</taxon>
        <taxon>Bacillati</taxon>
        <taxon>Bacillota</taxon>
        <taxon>Bacilli</taxon>
        <taxon>Lactobacillales</taxon>
        <taxon>Enterococcaceae</taxon>
        <taxon>Enterococcus</taxon>
    </lineage>
</organism>
<sequence length="202" mass="24180">MKVIYMKQLIKQLFFFLFSLIIAVGLIHYLALPTLMNYSRLARMIERFAYTEVTLMVFLFFSIWFFFLQWQYGKFSTIYVYLVYTVYLFLLFIVLFAKAQRYHSYSFDPFDFLIWNKRILMEAFLNVIYFLPLGGLYGMKAKPWEFIVLSLLTILGIETIQYVFYVGTFAISDILLNFIGCTIGYLFVWRIFTLPKTKNKLS</sequence>
<feature type="transmembrane region" description="Helical" evidence="1">
    <location>
        <begin position="146"/>
        <end position="168"/>
    </location>
</feature>
<evidence type="ECO:0000259" key="2">
    <source>
        <dbReference type="Pfam" id="PF04892"/>
    </source>
</evidence>
<feature type="domain" description="VanZ-like" evidence="2">
    <location>
        <begin position="86"/>
        <end position="189"/>
    </location>
</feature>
<dbReference type="eggNOG" id="COG4767">
    <property type="taxonomic scope" value="Bacteria"/>
</dbReference>
<accession>E6LD01</accession>
<dbReference type="AlphaFoldDB" id="E6LD01"/>
<keyword evidence="1" id="KW-0472">Membrane</keyword>
<feature type="transmembrane region" description="Helical" evidence="1">
    <location>
        <begin position="12"/>
        <end position="36"/>
    </location>
</feature>
<proteinExistence type="predicted"/>
<gene>
    <name evidence="3" type="ORF">HMPREF9088_0241</name>
</gene>
<evidence type="ECO:0000313" key="3">
    <source>
        <dbReference type="EMBL" id="EFU74927.1"/>
    </source>
</evidence>
<dbReference type="STRING" id="888064.HMPREF9088_0241"/>
<keyword evidence="4" id="KW-1185">Reference proteome</keyword>
<comment type="caution">
    <text evidence="3">The sequence shown here is derived from an EMBL/GenBank/DDBJ whole genome shotgun (WGS) entry which is preliminary data.</text>
</comment>
<dbReference type="HOGENOM" id="CLU_1413235_0_0_9"/>
<feature type="transmembrane region" description="Helical" evidence="1">
    <location>
        <begin position="119"/>
        <end position="139"/>
    </location>
</feature>
<name>E6LD01_ENTI1</name>
<dbReference type="EMBL" id="AEPV01000005">
    <property type="protein sequence ID" value="EFU74927.1"/>
    <property type="molecule type" value="Genomic_DNA"/>
</dbReference>
<keyword evidence="1" id="KW-1133">Transmembrane helix</keyword>
<dbReference type="Proteomes" id="UP000010296">
    <property type="component" value="Unassembled WGS sequence"/>
</dbReference>
<evidence type="ECO:0000256" key="1">
    <source>
        <dbReference type="SAM" id="Phobius"/>
    </source>
</evidence>
<dbReference type="Pfam" id="PF04892">
    <property type="entry name" value="VanZ"/>
    <property type="match status" value="1"/>
</dbReference>
<evidence type="ECO:0000313" key="4">
    <source>
        <dbReference type="Proteomes" id="UP000010296"/>
    </source>
</evidence>
<feature type="transmembrane region" description="Helical" evidence="1">
    <location>
        <begin position="174"/>
        <end position="192"/>
    </location>
</feature>
<feature type="transmembrane region" description="Helical" evidence="1">
    <location>
        <begin position="48"/>
        <end position="67"/>
    </location>
</feature>
<protein>
    <submittedName>
        <fullName evidence="3">VanZ-like protein</fullName>
    </submittedName>
</protein>
<dbReference type="InterPro" id="IPR006976">
    <property type="entry name" value="VanZ-like"/>
</dbReference>
<keyword evidence="1" id="KW-0812">Transmembrane</keyword>